<dbReference type="Proteomes" id="UP000274429">
    <property type="component" value="Unassembled WGS sequence"/>
</dbReference>
<reference evidence="3" key="1">
    <citation type="submission" date="2017-02" db="UniProtKB">
        <authorList>
            <consortium name="WormBaseParasite"/>
        </authorList>
    </citation>
    <scope>IDENTIFICATION</scope>
</reference>
<dbReference type="OrthoDB" id="5984008at2759"/>
<dbReference type="STRING" id="6205.A0A0R3WR88"/>
<proteinExistence type="predicted"/>
<sequence>MQVCQQHAIPCLTAQWDANLGTNAAFNVTINLHPAVVDVGSTLASFLHEAQGWKELGLIYAHDDSKLATASGQEVAFIPRKKEVK</sequence>
<name>A0A0R3WR88_HYDTA</name>
<organism evidence="3">
    <name type="scientific">Hydatigena taeniaeformis</name>
    <name type="common">Feline tapeworm</name>
    <name type="synonym">Taenia taeniaeformis</name>
    <dbReference type="NCBI Taxonomy" id="6205"/>
    <lineage>
        <taxon>Eukaryota</taxon>
        <taxon>Metazoa</taxon>
        <taxon>Spiralia</taxon>
        <taxon>Lophotrochozoa</taxon>
        <taxon>Platyhelminthes</taxon>
        <taxon>Cestoda</taxon>
        <taxon>Eucestoda</taxon>
        <taxon>Cyclophyllidea</taxon>
        <taxon>Taeniidae</taxon>
        <taxon>Hydatigera</taxon>
    </lineage>
</organism>
<dbReference type="Gene3D" id="3.40.50.2300">
    <property type="match status" value="1"/>
</dbReference>
<gene>
    <name evidence="1" type="ORF">TTAC_LOCUS3263</name>
</gene>
<keyword evidence="2" id="KW-1185">Reference proteome</keyword>
<reference evidence="1 2" key="2">
    <citation type="submission" date="2018-11" db="EMBL/GenBank/DDBJ databases">
        <authorList>
            <consortium name="Pathogen Informatics"/>
        </authorList>
    </citation>
    <scope>NUCLEOTIDE SEQUENCE [LARGE SCALE GENOMIC DNA]</scope>
</reference>
<evidence type="ECO:0000313" key="1">
    <source>
        <dbReference type="EMBL" id="VDM22270.1"/>
    </source>
</evidence>
<accession>A0A0R3WR88</accession>
<dbReference type="WBParaSite" id="TTAC_0000327801-mRNA-1">
    <property type="protein sequence ID" value="TTAC_0000327801-mRNA-1"/>
    <property type="gene ID" value="TTAC_0000327801"/>
</dbReference>
<dbReference type="EMBL" id="UYWX01002151">
    <property type="protein sequence ID" value="VDM22270.1"/>
    <property type="molecule type" value="Genomic_DNA"/>
</dbReference>
<dbReference type="AlphaFoldDB" id="A0A0R3WR88"/>
<evidence type="ECO:0000313" key="3">
    <source>
        <dbReference type="WBParaSite" id="TTAC_0000327801-mRNA-1"/>
    </source>
</evidence>
<evidence type="ECO:0000313" key="2">
    <source>
        <dbReference type="Proteomes" id="UP000274429"/>
    </source>
</evidence>
<protein>
    <submittedName>
        <fullName evidence="3">ANF_receptor domain-containing protein</fullName>
    </submittedName>
</protein>